<sequence>MNSRKGKHPAGFRPSRRRGHEDDSRDLHRQAGRDRGQRIIYVACEGEQTEPDYLDYLNERFGCGTDDRKPFLIHAVWEKNGLLPLQTVAKVKQRADDCEAWVLFDRDGTDRDADIERAVRAAAKAQVELAFSHPSFDLWLLLHFRSVSGAQHGSSKLIVEKLRRATTSGEFHDYDKRNNKSIGEDRKKALFGNEATAVRNARALVGQCEHGACKASNAEHRFVPRNRETAWTPAQWSGRSGHADHCPILGRDPSTDVWRLLVSLGIVR</sequence>
<evidence type="ECO:0000313" key="2">
    <source>
        <dbReference type="EMBL" id="GGK37094.1"/>
    </source>
</evidence>
<comment type="caution">
    <text evidence="2">The sequence shown here is derived from an EMBL/GenBank/DDBJ whole genome shotgun (WGS) entry which is preliminary data.</text>
</comment>
<reference evidence="2" key="2">
    <citation type="submission" date="2020-09" db="EMBL/GenBank/DDBJ databases">
        <authorList>
            <person name="Sun Q."/>
            <person name="Zhou Y."/>
        </authorList>
    </citation>
    <scope>NUCLEOTIDE SEQUENCE</scope>
    <source>
        <strain evidence="2">CGMCC 4.7278</strain>
    </source>
</reference>
<evidence type="ECO:0000256" key="1">
    <source>
        <dbReference type="SAM" id="MobiDB-lite"/>
    </source>
</evidence>
<gene>
    <name evidence="2" type="ORF">GCM10011591_05950</name>
</gene>
<dbReference type="Proteomes" id="UP000612956">
    <property type="component" value="Unassembled WGS sequence"/>
</dbReference>
<organism evidence="2 3">
    <name type="scientific">Nocardia camponoti</name>
    <dbReference type="NCBI Taxonomy" id="1616106"/>
    <lineage>
        <taxon>Bacteria</taxon>
        <taxon>Bacillati</taxon>
        <taxon>Actinomycetota</taxon>
        <taxon>Actinomycetes</taxon>
        <taxon>Mycobacteriales</taxon>
        <taxon>Nocardiaceae</taxon>
        <taxon>Nocardia</taxon>
    </lineage>
</organism>
<evidence type="ECO:0008006" key="4">
    <source>
        <dbReference type="Google" id="ProtNLM"/>
    </source>
</evidence>
<keyword evidence="3" id="KW-1185">Reference proteome</keyword>
<dbReference type="InterPro" id="IPR025591">
    <property type="entry name" value="RloB"/>
</dbReference>
<evidence type="ECO:0000313" key="3">
    <source>
        <dbReference type="Proteomes" id="UP000612956"/>
    </source>
</evidence>
<feature type="region of interest" description="Disordered" evidence="1">
    <location>
        <begin position="1"/>
        <end position="32"/>
    </location>
</feature>
<reference evidence="2" key="1">
    <citation type="journal article" date="2014" name="Int. J. Syst. Evol. Microbiol.">
        <title>Complete genome sequence of Corynebacterium casei LMG S-19264T (=DSM 44701T), isolated from a smear-ripened cheese.</title>
        <authorList>
            <consortium name="US DOE Joint Genome Institute (JGI-PGF)"/>
            <person name="Walter F."/>
            <person name="Albersmeier A."/>
            <person name="Kalinowski J."/>
            <person name="Ruckert C."/>
        </authorList>
    </citation>
    <scope>NUCLEOTIDE SEQUENCE</scope>
    <source>
        <strain evidence="2">CGMCC 4.7278</strain>
    </source>
</reference>
<feature type="compositionally biased region" description="Basic residues" evidence="1">
    <location>
        <begin position="1"/>
        <end position="18"/>
    </location>
</feature>
<dbReference type="EMBL" id="BMMW01000001">
    <property type="protein sequence ID" value="GGK37094.1"/>
    <property type="molecule type" value="Genomic_DNA"/>
</dbReference>
<protein>
    <recommendedName>
        <fullName evidence="4">RloB domain-containing protein</fullName>
    </recommendedName>
</protein>
<feature type="compositionally biased region" description="Basic and acidic residues" evidence="1">
    <location>
        <begin position="19"/>
        <end position="32"/>
    </location>
</feature>
<proteinExistence type="predicted"/>
<dbReference type="AlphaFoldDB" id="A0A917V4N0"/>
<accession>A0A917V4N0</accession>
<name>A0A917V4N0_9NOCA</name>
<dbReference type="Pfam" id="PF13707">
    <property type="entry name" value="RloB"/>
    <property type="match status" value="1"/>
</dbReference>
<dbReference type="RefSeq" id="WP_188827136.1">
    <property type="nucleotide sequence ID" value="NZ_BMMW01000001.1"/>
</dbReference>